<accession>A0ABQ4U3S8</accession>
<dbReference type="EMBL" id="BPRB01000275">
    <property type="protein sequence ID" value="GJE62114.1"/>
    <property type="molecule type" value="Genomic_DNA"/>
</dbReference>
<protein>
    <submittedName>
        <fullName evidence="1">Uncharacterized protein</fullName>
    </submittedName>
</protein>
<dbReference type="RefSeq" id="WP_238184737.1">
    <property type="nucleotide sequence ID" value="NZ_BPRB01000275.1"/>
</dbReference>
<evidence type="ECO:0000313" key="1">
    <source>
        <dbReference type="EMBL" id="GJE62114.1"/>
    </source>
</evidence>
<dbReference type="Proteomes" id="UP001055057">
    <property type="component" value="Unassembled WGS sequence"/>
</dbReference>
<dbReference type="InterPro" id="IPR036366">
    <property type="entry name" value="PGBDSf"/>
</dbReference>
<sequence length="409" mass="44687">MSGPQIKARLASRELSQDPAEAVKARLSQCLSSDAQNIRPKLKGGSDGEHVRVLQRALNKIIDKIKLKTPELDIPKVPESEIVAGTYGSGTQLTVRKYKAFNAVQRQGQQLDDIIGRMTITQMDNDLINSPSPPGPSPDVVIEVAQIRISSTLDELDKDDLQFGSANNSQLSGKELTLIVDMSRKSTQQLQNIMLGELRTGDAKFGPMLANAFFLNAHPPRGNNAIVHQNGSDFSNMISRTALWRATSIAYKADLAANIALRAQLPGSVLPRDIVNRVAAPRPSWSPHGVSQLLAVGIDAITSLLSPGNSNFAGEQARMLSLVGSFQGGQVFLRDFKLDRTNRSFEGTLIFELIDHFGVDTSDITFDSKGHGTAGQVAFWVLQHERHNPPGNFPYRLRVLINESFGGRF</sequence>
<keyword evidence="2" id="KW-1185">Reference proteome</keyword>
<comment type="caution">
    <text evidence="1">The sequence shown here is derived from an EMBL/GenBank/DDBJ whole genome shotgun (WGS) entry which is preliminary data.</text>
</comment>
<reference evidence="1" key="2">
    <citation type="submission" date="2021-08" db="EMBL/GenBank/DDBJ databases">
        <authorList>
            <person name="Tani A."/>
            <person name="Ola A."/>
            <person name="Ogura Y."/>
            <person name="Katsura K."/>
            <person name="Hayashi T."/>
        </authorList>
    </citation>
    <scope>NUCLEOTIDE SEQUENCE</scope>
    <source>
        <strain evidence="1">DSM 23632</strain>
    </source>
</reference>
<proteinExistence type="predicted"/>
<evidence type="ECO:0000313" key="2">
    <source>
        <dbReference type="Proteomes" id="UP001055057"/>
    </source>
</evidence>
<gene>
    <name evidence="1" type="ORF">MPOCJGCO_4244</name>
</gene>
<dbReference type="Gene3D" id="1.10.101.10">
    <property type="entry name" value="PGBD-like superfamily/PGBD"/>
    <property type="match status" value="1"/>
</dbReference>
<reference evidence="1" key="1">
    <citation type="journal article" date="2021" name="Front. Microbiol.">
        <title>Comprehensive Comparative Genomics and Phenotyping of Methylobacterium Species.</title>
        <authorList>
            <person name="Alessa O."/>
            <person name="Ogura Y."/>
            <person name="Fujitani Y."/>
            <person name="Takami H."/>
            <person name="Hayashi T."/>
            <person name="Sahin N."/>
            <person name="Tani A."/>
        </authorList>
    </citation>
    <scope>NUCLEOTIDE SEQUENCE</scope>
    <source>
        <strain evidence="1">DSM 23632</strain>
    </source>
</reference>
<name>A0ABQ4U3S8_9HYPH</name>
<organism evidence="1 2">
    <name type="scientific">Methylobacterium trifolii</name>
    <dbReference type="NCBI Taxonomy" id="1003092"/>
    <lineage>
        <taxon>Bacteria</taxon>
        <taxon>Pseudomonadati</taxon>
        <taxon>Pseudomonadota</taxon>
        <taxon>Alphaproteobacteria</taxon>
        <taxon>Hyphomicrobiales</taxon>
        <taxon>Methylobacteriaceae</taxon>
        <taxon>Methylobacterium</taxon>
    </lineage>
</organism>